<accession>A0A016S3H2</accession>
<organism evidence="2 3">
    <name type="scientific">Ancylostoma ceylanicum</name>
    <dbReference type="NCBI Taxonomy" id="53326"/>
    <lineage>
        <taxon>Eukaryota</taxon>
        <taxon>Metazoa</taxon>
        <taxon>Ecdysozoa</taxon>
        <taxon>Nematoda</taxon>
        <taxon>Chromadorea</taxon>
        <taxon>Rhabditida</taxon>
        <taxon>Rhabditina</taxon>
        <taxon>Rhabditomorpha</taxon>
        <taxon>Strongyloidea</taxon>
        <taxon>Ancylostomatidae</taxon>
        <taxon>Ancylostomatinae</taxon>
        <taxon>Ancylostoma</taxon>
    </lineage>
</organism>
<dbReference type="Proteomes" id="UP000024635">
    <property type="component" value="Unassembled WGS sequence"/>
</dbReference>
<evidence type="ECO:0000313" key="2">
    <source>
        <dbReference type="EMBL" id="EYB84799.1"/>
    </source>
</evidence>
<keyword evidence="3" id="KW-1185">Reference proteome</keyword>
<dbReference type="EMBL" id="JARK01001646">
    <property type="protein sequence ID" value="EYB84799.1"/>
    <property type="molecule type" value="Genomic_DNA"/>
</dbReference>
<sequence>MLFLIVFIACFTAADAACSCEPYRTVKEAFCKSDYECRRPTIDAHCTYVGAPTAMKELCFPRSKTFRYLA</sequence>
<keyword evidence="1" id="KW-0732">Signal</keyword>
<evidence type="ECO:0000313" key="3">
    <source>
        <dbReference type="Proteomes" id="UP000024635"/>
    </source>
</evidence>
<name>A0A016S3H2_9BILA</name>
<dbReference type="AlphaFoldDB" id="A0A016S3H2"/>
<proteinExistence type="predicted"/>
<reference evidence="3" key="1">
    <citation type="journal article" date="2015" name="Nat. Genet.">
        <title>The genome and transcriptome of the zoonotic hookworm Ancylostoma ceylanicum identify infection-specific gene families.</title>
        <authorList>
            <person name="Schwarz E.M."/>
            <person name="Hu Y."/>
            <person name="Antoshechkin I."/>
            <person name="Miller M.M."/>
            <person name="Sternberg P.W."/>
            <person name="Aroian R.V."/>
        </authorList>
    </citation>
    <scope>NUCLEOTIDE SEQUENCE</scope>
    <source>
        <strain evidence="3">HY135</strain>
    </source>
</reference>
<evidence type="ECO:0000256" key="1">
    <source>
        <dbReference type="SAM" id="SignalP"/>
    </source>
</evidence>
<feature type="signal peptide" evidence="1">
    <location>
        <begin position="1"/>
        <end position="16"/>
    </location>
</feature>
<gene>
    <name evidence="2" type="primary">Acey_s0310.g2119</name>
    <name evidence="2" type="ORF">Y032_0310g2119</name>
</gene>
<protein>
    <submittedName>
        <fullName evidence="2">Uncharacterized protein</fullName>
    </submittedName>
</protein>
<feature type="chain" id="PRO_5001485999" evidence="1">
    <location>
        <begin position="17"/>
        <end position="70"/>
    </location>
</feature>
<dbReference type="OrthoDB" id="6041373at2759"/>
<comment type="caution">
    <text evidence="2">The sequence shown here is derived from an EMBL/GenBank/DDBJ whole genome shotgun (WGS) entry which is preliminary data.</text>
</comment>